<keyword evidence="4" id="KW-0798">TonB box</keyword>
<dbReference type="Proteomes" id="UP000783253">
    <property type="component" value="Unassembled WGS sequence"/>
</dbReference>
<organism evidence="8 9">
    <name type="scientific">Qipengyuania polymorpha</name>
    <dbReference type="NCBI Taxonomy" id="2867234"/>
    <lineage>
        <taxon>Bacteria</taxon>
        <taxon>Pseudomonadati</taxon>
        <taxon>Pseudomonadota</taxon>
        <taxon>Alphaproteobacteria</taxon>
        <taxon>Sphingomonadales</taxon>
        <taxon>Erythrobacteraceae</taxon>
        <taxon>Qipengyuania</taxon>
    </lineage>
</organism>
<evidence type="ECO:0000313" key="9">
    <source>
        <dbReference type="Proteomes" id="UP000783253"/>
    </source>
</evidence>
<dbReference type="SUPFAM" id="SSF56935">
    <property type="entry name" value="Porins"/>
    <property type="match status" value="1"/>
</dbReference>
<keyword evidence="8" id="KW-0675">Receptor</keyword>
<sequence length="1179" mass="127078">MRKINHTKLKGLALSASVLAIATGGSAFAQETPEDCAANEEFVGDECVVQTPGPDGVANNANDTDDVVDVTDTGATGQQNDGAIIVTGSRIRRPDAYSSISPLQVINTDRANDAGLFDPSQILQRDEAATGTQIDSTFTGYVLDNGPGNQTVNLRGLGADRTLLMVNGRRLAPSGVGGSPTAPSINLLPSSLIERVDLLLDGASSVYGSDAVAGVVNVILKKDFDGLELYGSGSYNPEGAGDDYTVAAGWGKNFDRGFFGIGAEYDFRERIRSRDRDFLAGCTTEYEETTTGEIRTAEVSDRVDTLVDSGGTITRPDNECSRQGYGLRGGIVTQDYFGVIYYTPGESNTGVPNFTESRTFFGQDTDTDGDGIADIIYSDFSTNGTFQNLELQPEQQRWNVMAYGEYELGGDANITPFFEALFTKVDIESVDNRAIGYQIEVPATNQFNPCNPYQPSGVDCFDASTQFNFGLSFYPFLIDGPVAARGVIRGDRNNYDVDMEQYRGVLGVRGDLPFISPSWTFEVAGTYTKSIGKSSAVGLREDKLAFALGIDPTRDANGDGVVDNDGDGIADEFDSTQSYGALFGYPAAGTPCDTSILSNPDTISPDLLDGCVPVNLFSPTILGYAVGDFATQAERDYLFGVRSSDTTYEQTVLSAFATGDLFELPAGPVGAVVGVEWREDSIDSTTNFVTGNGLWLNFNSDKGATGSKWIREAYAEVDVPLQADKPFVRDLRLNLAARLTDEEFYGTAGTYSIKAGWRPVDPLLLRFSYGTSFRAPNLRENFLTNTTGFLSVIDPCAIPTEAFVVPAGSPAGTQPSYDPTLDPREDFVLANCVREGRDPTSIGINPNGRVLSVTQIASLEVNQTGSLDLEPETSRSITAGFAFEQSFGGFDVSLSSSYYDIKIDDSVVELSPALAVSECYEREGPRSQFCDGLQDNPASAGSLGLLTSSTVGFVNLDKQAVRGADFNAAVDKEIELGGQVVDLGIDLRANHLIERSTTFLDFDGNAFYDRDEGEFGLPEWAGRGTFTAEVGRFLFTWQTRWVGEQSVPEEFRDEFADAFGYGPDGEFIDENGNGIPDFEGKTCTGGGSRDADGNPDGVVEGDGVYCRGIGWTDDWFEHAASIRYNGDDFTLRFGVSNLFDTAPPRVDCREVGLCRSNIPLGGTYNLDGREFFASAEFRF</sequence>
<reference evidence="8 9" key="1">
    <citation type="submission" date="2021-08" db="EMBL/GenBank/DDBJ databases">
        <title>Comparative Genomics Analysis of the Genus Qipengyuania Reveals Extensive Genetic Diversity and Metabolic Versatility, Including the Description of Fifteen Novel Species.</title>
        <authorList>
            <person name="Liu Y."/>
        </authorList>
    </citation>
    <scope>NUCLEOTIDE SEQUENCE [LARGE SCALE GENOMIC DNA]</scope>
    <source>
        <strain evidence="8 9">1NDH17</strain>
    </source>
</reference>
<evidence type="ECO:0000259" key="7">
    <source>
        <dbReference type="Pfam" id="PF07715"/>
    </source>
</evidence>
<dbReference type="PANTHER" id="PTHR47234:SF3">
    <property type="entry name" value="SECRETIN_TONB SHORT N-TERMINAL DOMAIN-CONTAINING PROTEIN"/>
    <property type="match status" value="1"/>
</dbReference>
<comment type="subcellular location">
    <subcellularLocation>
        <location evidence="1 4">Cell outer membrane</location>
    </subcellularLocation>
</comment>
<dbReference type="Pfam" id="PF00593">
    <property type="entry name" value="TonB_dep_Rec_b-barrel"/>
    <property type="match status" value="1"/>
</dbReference>
<gene>
    <name evidence="8" type="ORF">K3152_07130</name>
</gene>
<dbReference type="EMBL" id="JAIGNK010000002">
    <property type="protein sequence ID" value="MBX7458016.1"/>
    <property type="molecule type" value="Genomic_DNA"/>
</dbReference>
<accession>A0ABS7IWU7</accession>
<dbReference type="InterPro" id="IPR037066">
    <property type="entry name" value="Plug_dom_sf"/>
</dbReference>
<protein>
    <submittedName>
        <fullName evidence="8">TonB-dependent receptor</fullName>
    </submittedName>
</protein>
<dbReference type="InterPro" id="IPR036942">
    <property type="entry name" value="Beta-barrel_TonB_sf"/>
</dbReference>
<dbReference type="InterPro" id="IPR012910">
    <property type="entry name" value="Plug_dom"/>
</dbReference>
<keyword evidence="3" id="KW-0998">Cell outer membrane</keyword>
<dbReference type="Gene3D" id="2.170.130.10">
    <property type="entry name" value="TonB-dependent receptor, plug domain"/>
    <property type="match status" value="1"/>
</dbReference>
<evidence type="ECO:0000256" key="1">
    <source>
        <dbReference type="ARBA" id="ARBA00004442"/>
    </source>
</evidence>
<evidence type="ECO:0000256" key="5">
    <source>
        <dbReference type="SAM" id="SignalP"/>
    </source>
</evidence>
<dbReference type="InterPro" id="IPR000531">
    <property type="entry name" value="Beta-barrel_TonB"/>
</dbReference>
<evidence type="ECO:0000259" key="6">
    <source>
        <dbReference type="Pfam" id="PF00593"/>
    </source>
</evidence>
<keyword evidence="5" id="KW-0732">Signal</keyword>
<evidence type="ECO:0000256" key="3">
    <source>
        <dbReference type="ARBA" id="ARBA00023237"/>
    </source>
</evidence>
<feature type="domain" description="TonB-dependent receptor plug" evidence="7">
    <location>
        <begin position="99"/>
        <end position="215"/>
    </location>
</feature>
<evidence type="ECO:0000256" key="2">
    <source>
        <dbReference type="ARBA" id="ARBA00023136"/>
    </source>
</evidence>
<feature type="chain" id="PRO_5045050289" evidence="5">
    <location>
        <begin position="30"/>
        <end position="1179"/>
    </location>
</feature>
<feature type="signal peptide" evidence="5">
    <location>
        <begin position="1"/>
        <end position="29"/>
    </location>
</feature>
<dbReference type="RefSeq" id="WP_221573418.1">
    <property type="nucleotide sequence ID" value="NZ_JAIGNK010000002.1"/>
</dbReference>
<name>A0ABS7IWU7_9SPHN</name>
<dbReference type="Gene3D" id="2.40.170.20">
    <property type="entry name" value="TonB-dependent receptor, beta-barrel domain"/>
    <property type="match status" value="1"/>
</dbReference>
<dbReference type="Pfam" id="PF07715">
    <property type="entry name" value="Plug"/>
    <property type="match status" value="1"/>
</dbReference>
<keyword evidence="9" id="KW-1185">Reference proteome</keyword>
<comment type="caution">
    <text evidence="8">The sequence shown here is derived from an EMBL/GenBank/DDBJ whole genome shotgun (WGS) entry which is preliminary data.</text>
</comment>
<keyword evidence="2 4" id="KW-0472">Membrane</keyword>
<proteinExistence type="inferred from homology"/>
<evidence type="ECO:0000256" key="4">
    <source>
        <dbReference type="RuleBase" id="RU003357"/>
    </source>
</evidence>
<feature type="domain" description="TonB-dependent receptor-like beta-barrel" evidence="6">
    <location>
        <begin position="634"/>
        <end position="1138"/>
    </location>
</feature>
<dbReference type="PANTHER" id="PTHR47234">
    <property type="match status" value="1"/>
</dbReference>
<evidence type="ECO:0000313" key="8">
    <source>
        <dbReference type="EMBL" id="MBX7458016.1"/>
    </source>
</evidence>
<comment type="similarity">
    <text evidence="4">Belongs to the TonB-dependent receptor family.</text>
</comment>